<dbReference type="EMBL" id="JACVVK020000031">
    <property type="protein sequence ID" value="KAK7501407.1"/>
    <property type="molecule type" value="Genomic_DNA"/>
</dbReference>
<organism evidence="2 3">
    <name type="scientific">Batillaria attramentaria</name>
    <dbReference type="NCBI Taxonomy" id="370345"/>
    <lineage>
        <taxon>Eukaryota</taxon>
        <taxon>Metazoa</taxon>
        <taxon>Spiralia</taxon>
        <taxon>Lophotrochozoa</taxon>
        <taxon>Mollusca</taxon>
        <taxon>Gastropoda</taxon>
        <taxon>Caenogastropoda</taxon>
        <taxon>Sorbeoconcha</taxon>
        <taxon>Cerithioidea</taxon>
        <taxon>Batillariidae</taxon>
        <taxon>Batillaria</taxon>
    </lineage>
</organism>
<evidence type="ECO:0000256" key="1">
    <source>
        <dbReference type="SAM" id="MobiDB-lite"/>
    </source>
</evidence>
<gene>
    <name evidence="2" type="ORF">BaRGS_00007211</name>
</gene>
<feature type="compositionally biased region" description="Basic and acidic residues" evidence="1">
    <location>
        <begin position="10"/>
        <end position="66"/>
    </location>
</feature>
<reference evidence="2 3" key="1">
    <citation type="journal article" date="2023" name="Sci. Data">
        <title>Genome assembly of the Korean intertidal mud-creeper Batillaria attramentaria.</title>
        <authorList>
            <person name="Patra A.K."/>
            <person name="Ho P.T."/>
            <person name="Jun S."/>
            <person name="Lee S.J."/>
            <person name="Kim Y."/>
            <person name="Won Y.J."/>
        </authorList>
    </citation>
    <scope>NUCLEOTIDE SEQUENCE [LARGE SCALE GENOMIC DNA]</scope>
    <source>
        <strain evidence="2">Wonlab-2016</strain>
    </source>
</reference>
<name>A0ABD0LPA8_9CAEN</name>
<comment type="caution">
    <text evidence="2">The sequence shown here is derived from an EMBL/GenBank/DDBJ whole genome shotgun (WGS) entry which is preliminary data.</text>
</comment>
<evidence type="ECO:0000313" key="2">
    <source>
        <dbReference type="EMBL" id="KAK7501407.1"/>
    </source>
</evidence>
<feature type="region of interest" description="Disordered" evidence="1">
    <location>
        <begin position="1"/>
        <end position="105"/>
    </location>
</feature>
<dbReference type="Proteomes" id="UP001519460">
    <property type="component" value="Unassembled WGS sequence"/>
</dbReference>
<accession>A0ABD0LPA8</accession>
<feature type="compositionally biased region" description="Basic and acidic residues" evidence="1">
    <location>
        <begin position="87"/>
        <end position="96"/>
    </location>
</feature>
<proteinExistence type="predicted"/>
<keyword evidence="3" id="KW-1185">Reference proteome</keyword>
<sequence length="105" mass="12934">MSTENGNSQKNRERKIDTRKDNEYRKREQSKDRERKIDTRKDNEYRKREQSKDRERKIDTRKDNEYRKRKQSKDREWPTLERTMSTENKKTFEEKSVAAGKPPPV</sequence>
<evidence type="ECO:0000313" key="3">
    <source>
        <dbReference type="Proteomes" id="UP001519460"/>
    </source>
</evidence>
<dbReference type="AlphaFoldDB" id="A0ABD0LPA8"/>
<protein>
    <submittedName>
        <fullName evidence="2">Uncharacterized protein</fullName>
    </submittedName>
</protein>